<evidence type="ECO:0000313" key="1">
    <source>
        <dbReference type="EMBL" id="ONM56215.1"/>
    </source>
</evidence>
<gene>
    <name evidence="1" type="ORF">ZEAMMB73_Zm00001d021050</name>
</gene>
<organism evidence="1">
    <name type="scientific">Zea mays</name>
    <name type="common">Maize</name>
    <dbReference type="NCBI Taxonomy" id="4577"/>
    <lineage>
        <taxon>Eukaryota</taxon>
        <taxon>Viridiplantae</taxon>
        <taxon>Streptophyta</taxon>
        <taxon>Embryophyta</taxon>
        <taxon>Tracheophyta</taxon>
        <taxon>Spermatophyta</taxon>
        <taxon>Magnoliopsida</taxon>
        <taxon>Liliopsida</taxon>
        <taxon>Poales</taxon>
        <taxon>Poaceae</taxon>
        <taxon>PACMAD clade</taxon>
        <taxon>Panicoideae</taxon>
        <taxon>Andropogonodae</taxon>
        <taxon>Andropogoneae</taxon>
        <taxon>Tripsacinae</taxon>
        <taxon>Zea</taxon>
    </lineage>
</organism>
<proteinExistence type="predicted"/>
<sequence length="83" mass="9399">MPRNDATYTANQLMTHADDPLVSAAPDLFCELTMLYTEKKPSILGQSNCVYFQPLLKTLEICYEMVLVDICTYNSSNHVFVNC</sequence>
<accession>A0A1D6I842</accession>
<dbReference type="EMBL" id="CM007650">
    <property type="protein sequence ID" value="ONM56215.1"/>
    <property type="molecule type" value="Genomic_DNA"/>
</dbReference>
<dbReference type="AlphaFoldDB" id="A0A1D6I842"/>
<reference evidence="1" key="1">
    <citation type="submission" date="2015-12" db="EMBL/GenBank/DDBJ databases">
        <title>Update maize B73 reference genome by single molecule sequencing technologies.</title>
        <authorList>
            <consortium name="Maize Genome Sequencing Project"/>
            <person name="Ware D."/>
        </authorList>
    </citation>
    <scope>NUCLEOTIDE SEQUENCE [LARGE SCALE GENOMIC DNA]</scope>
    <source>
        <tissue evidence="1">Seedling</tissue>
    </source>
</reference>
<name>A0A1D6I842_MAIZE</name>
<protein>
    <submittedName>
        <fullName evidence="1">Ribulose-phosphate 3-epimerase</fullName>
    </submittedName>
</protein>